<keyword evidence="3" id="KW-1185">Reference proteome</keyword>
<protein>
    <recommendedName>
        <fullName evidence="1">SET domain-containing protein</fullName>
    </recommendedName>
</protein>
<dbReference type="Proteomes" id="UP000799779">
    <property type="component" value="Unassembled WGS sequence"/>
</dbReference>
<dbReference type="SUPFAM" id="SSF82199">
    <property type="entry name" value="SET domain"/>
    <property type="match status" value="1"/>
</dbReference>
<gene>
    <name evidence="2" type="ORF">P154DRAFT_620925</name>
</gene>
<accession>A0A6A5WCA6</accession>
<name>A0A6A5WCA6_9PLEO</name>
<reference evidence="2" key="1">
    <citation type="journal article" date="2020" name="Stud. Mycol.">
        <title>101 Dothideomycetes genomes: a test case for predicting lifestyles and emergence of pathogens.</title>
        <authorList>
            <person name="Haridas S."/>
            <person name="Albert R."/>
            <person name="Binder M."/>
            <person name="Bloem J."/>
            <person name="Labutti K."/>
            <person name="Salamov A."/>
            <person name="Andreopoulos B."/>
            <person name="Baker S."/>
            <person name="Barry K."/>
            <person name="Bills G."/>
            <person name="Bluhm B."/>
            <person name="Cannon C."/>
            <person name="Castanera R."/>
            <person name="Culley D."/>
            <person name="Daum C."/>
            <person name="Ezra D."/>
            <person name="Gonzalez J."/>
            <person name="Henrissat B."/>
            <person name="Kuo A."/>
            <person name="Liang C."/>
            <person name="Lipzen A."/>
            <person name="Lutzoni F."/>
            <person name="Magnuson J."/>
            <person name="Mondo S."/>
            <person name="Nolan M."/>
            <person name="Ohm R."/>
            <person name="Pangilinan J."/>
            <person name="Park H.-J."/>
            <person name="Ramirez L."/>
            <person name="Alfaro M."/>
            <person name="Sun H."/>
            <person name="Tritt A."/>
            <person name="Yoshinaga Y."/>
            <person name="Zwiers L.-H."/>
            <person name="Turgeon B."/>
            <person name="Goodwin S."/>
            <person name="Spatafora J."/>
            <person name="Crous P."/>
            <person name="Grigoriev I."/>
        </authorList>
    </citation>
    <scope>NUCLEOTIDE SEQUENCE</scope>
    <source>
        <strain evidence="2">CBS 123094</strain>
    </source>
</reference>
<evidence type="ECO:0000259" key="1">
    <source>
        <dbReference type="PROSITE" id="PS50280"/>
    </source>
</evidence>
<sequence length="131" mass="14754">MVRYDDNLETRESPGKGRGIFAKQTTCQGTRDRADVPYLTQIHQRDGTGMFNPGTIWNEVANQHDASPPNVNTGFQLLSKHGGECIRDQGYHRPDDEFPPIRAILDDLGQRNQMAFHAITDIQMGDELTID</sequence>
<dbReference type="AlphaFoldDB" id="A0A6A5WCA6"/>
<dbReference type="EMBL" id="ML977595">
    <property type="protein sequence ID" value="KAF1999500.1"/>
    <property type="molecule type" value="Genomic_DNA"/>
</dbReference>
<evidence type="ECO:0000313" key="3">
    <source>
        <dbReference type="Proteomes" id="UP000799779"/>
    </source>
</evidence>
<dbReference type="PROSITE" id="PS50280">
    <property type="entry name" value="SET"/>
    <property type="match status" value="1"/>
</dbReference>
<proteinExistence type="predicted"/>
<dbReference type="InterPro" id="IPR001214">
    <property type="entry name" value="SET_dom"/>
</dbReference>
<dbReference type="InterPro" id="IPR046341">
    <property type="entry name" value="SET_dom_sf"/>
</dbReference>
<organism evidence="2 3">
    <name type="scientific">Amniculicola lignicola CBS 123094</name>
    <dbReference type="NCBI Taxonomy" id="1392246"/>
    <lineage>
        <taxon>Eukaryota</taxon>
        <taxon>Fungi</taxon>
        <taxon>Dikarya</taxon>
        <taxon>Ascomycota</taxon>
        <taxon>Pezizomycotina</taxon>
        <taxon>Dothideomycetes</taxon>
        <taxon>Pleosporomycetidae</taxon>
        <taxon>Pleosporales</taxon>
        <taxon>Amniculicolaceae</taxon>
        <taxon>Amniculicola</taxon>
    </lineage>
</organism>
<dbReference type="Gene3D" id="2.170.270.10">
    <property type="entry name" value="SET domain"/>
    <property type="match status" value="1"/>
</dbReference>
<evidence type="ECO:0000313" key="2">
    <source>
        <dbReference type="EMBL" id="KAF1999500.1"/>
    </source>
</evidence>
<feature type="domain" description="SET" evidence="1">
    <location>
        <begin position="6"/>
        <end position="131"/>
    </location>
</feature>